<keyword evidence="8" id="KW-0472">Membrane</keyword>
<dbReference type="SUPFAM" id="SSF51261">
    <property type="entry name" value="Duplicated hybrid motif"/>
    <property type="match status" value="1"/>
</dbReference>
<dbReference type="Gene3D" id="3.10.450.350">
    <property type="match status" value="2"/>
</dbReference>
<evidence type="ECO:0000313" key="12">
    <source>
        <dbReference type="Proteomes" id="UP000000639"/>
    </source>
</evidence>
<dbReference type="PANTHER" id="PTHR21666">
    <property type="entry name" value="PEPTIDASE-RELATED"/>
    <property type="match status" value="1"/>
</dbReference>
<dbReference type="PANTHER" id="PTHR21666:SF292">
    <property type="entry name" value="MUREIN DD-ENDOPEPTIDASE MEPM"/>
    <property type="match status" value="1"/>
</dbReference>
<comment type="cofactor">
    <cofactor evidence="1">
        <name>Zn(2+)</name>
        <dbReference type="ChEBI" id="CHEBI:29105"/>
    </cofactor>
</comment>
<dbReference type="STRING" id="357804.Ping_3225"/>
<dbReference type="Pfam" id="PF19425">
    <property type="entry name" value="Csd3_N2"/>
    <property type="match status" value="1"/>
</dbReference>
<dbReference type="InterPro" id="IPR011055">
    <property type="entry name" value="Dup_hybrid_motif"/>
</dbReference>
<keyword evidence="5" id="KW-0378">Hydrolase</keyword>
<keyword evidence="7" id="KW-0482">Metalloprotease</keyword>
<dbReference type="FunFam" id="2.70.70.10:FF:000002">
    <property type="entry name" value="Murein DD-endopeptidase MepM"/>
    <property type="match status" value="1"/>
</dbReference>
<evidence type="ECO:0000256" key="8">
    <source>
        <dbReference type="SAM" id="Phobius"/>
    </source>
</evidence>
<feature type="domain" description="M23ase beta-sheet core" evidence="9">
    <location>
        <begin position="314"/>
        <end position="407"/>
    </location>
</feature>
<dbReference type="InterPro" id="IPR016047">
    <property type="entry name" value="M23ase_b-sheet_dom"/>
</dbReference>
<dbReference type="Proteomes" id="UP000000639">
    <property type="component" value="Chromosome"/>
</dbReference>
<keyword evidence="12" id="KW-1185">Reference proteome</keyword>
<feature type="transmembrane region" description="Helical" evidence="8">
    <location>
        <begin position="26"/>
        <end position="44"/>
    </location>
</feature>
<dbReference type="GO" id="GO:0046872">
    <property type="term" value="F:metal ion binding"/>
    <property type="evidence" value="ECO:0007669"/>
    <property type="project" value="UniProtKB-KW"/>
</dbReference>
<dbReference type="EMBL" id="CP000510">
    <property type="protein sequence ID" value="ABM04912.1"/>
    <property type="molecule type" value="Genomic_DNA"/>
</dbReference>
<dbReference type="KEGG" id="pin:Ping_3225"/>
<dbReference type="OrthoDB" id="9805070at2"/>
<dbReference type="CDD" id="cd12797">
    <property type="entry name" value="M23_peptidase"/>
    <property type="match status" value="1"/>
</dbReference>
<evidence type="ECO:0000256" key="7">
    <source>
        <dbReference type="ARBA" id="ARBA00023049"/>
    </source>
</evidence>
<dbReference type="AlphaFoldDB" id="A1SZJ7"/>
<evidence type="ECO:0000256" key="1">
    <source>
        <dbReference type="ARBA" id="ARBA00001947"/>
    </source>
</evidence>
<comment type="subcellular location">
    <subcellularLocation>
        <location evidence="2">Cell envelope</location>
    </subcellularLocation>
</comment>
<dbReference type="Pfam" id="PF01551">
    <property type="entry name" value="Peptidase_M23"/>
    <property type="match status" value="1"/>
</dbReference>
<organism evidence="11 12">
    <name type="scientific">Psychromonas ingrahamii (strain DSM 17664 / CCUG 51855 / 37)</name>
    <dbReference type="NCBI Taxonomy" id="357804"/>
    <lineage>
        <taxon>Bacteria</taxon>
        <taxon>Pseudomonadati</taxon>
        <taxon>Pseudomonadota</taxon>
        <taxon>Gammaproteobacteria</taxon>
        <taxon>Alteromonadales</taxon>
        <taxon>Psychromonadaceae</taxon>
        <taxon>Psychromonas</taxon>
    </lineage>
</organism>
<keyword evidence="4" id="KW-0479">Metal-binding</keyword>
<dbReference type="GO" id="GO:0030313">
    <property type="term" value="C:cell envelope"/>
    <property type="evidence" value="ECO:0007669"/>
    <property type="project" value="UniProtKB-SubCell"/>
</dbReference>
<gene>
    <name evidence="11" type="ordered locus">Ping_3225</name>
</gene>
<evidence type="ECO:0000256" key="2">
    <source>
        <dbReference type="ARBA" id="ARBA00004196"/>
    </source>
</evidence>
<keyword evidence="6" id="KW-0862">Zinc</keyword>
<dbReference type="eggNOG" id="COG0739">
    <property type="taxonomic scope" value="Bacteria"/>
</dbReference>
<accession>A1SZJ7</accession>
<evidence type="ECO:0000256" key="5">
    <source>
        <dbReference type="ARBA" id="ARBA00022801"/>
    </source>
</evidence>
<evidence type="ECO:0000313" key="11">
    <source>
        <dbReference type="EMBL" id="ABM04912.1"/>
    </source>
</evidence>
<name>A1SZJ7_PSYIN</name>
<proteinExistence type="predicted"/>
<evidence type="ECO:0000256" key="3">
    <source>
        <dbReference type="ARBA" id="ARBA00022670"/>
    </source>
</evidence>
<dbReference type="GO" id="GO:0006508">
    <property type="term" value="P:proteolysis"/>
    <property type="evidence" value="ECO:0007669"/>
    <property type="project" value="UniProtKB-KW"/>
</dbReference>
<evidence type="ECO:0000259" key="10">
    <source>
        <dbReference type="Pfam" id="PF19425"/>
    </source>
</evidence>
<keyword evidence="8" id="KW-0812">Transmembrane</keyword>
<dbReference type="HOGENOM" id="CLU_026846_0_0_6"/>
<dbReference type="InterPro" id="IPR045834">
    <property type="entry name" value="Csd3_N2"/>
</dbReference>
<dbReference type="GO" id="GO:0004222">
    <property type="term" value="F:metalloendopeptidase activity"/>
    <property type="evidence" value="ECO:0007669"/>
    <property type="project" value="TreeGrafter"/>
</dbReference>
<evidence type="ECO:0000259" key="9">
    <source>
        <dbReference type="Pfam" id="PF01551"/>
    </source>
</evidence>
<protein>
    <submittedName>
        <fullName evidence="11">Peptidase M23B</fullName>
    </submittedName>
</protein>
<dbReference type="Gene3D" id="2.70.70.10">
    <property type="entry name" value="Glucose Permease (Domain IIA)"/>
    <property type="match status" value="1"/>
</dbReference>
<feature type="domain" description="Csd3-like second N-terminal" evidence="10">
    <location>
        <begin position="181"/>
        <end position="301"/>
    </location>
</feature>
<keyword evidence="3" id="KW-0645">Protease</keyword>
<dbReference type="InterPro" id="IPR050570">
    <property type="entry name" value="Cell_wall_metabolism_enzyme"/>
</dbReference>
<reference evidence="11 12" key="1">
    <citation type="submission" date="2007-01" db="EMBL/GenBank/DDBJ databases">
        <title>Complete sequence of Psychromonas ingrahamii 37.</title>
        <authorList>
            <consortium name="US DOE Joint Genome Institute"/>
            <person name="Copeland A."/>
            <person name="Lucas S."/>
            <person name="Lapidus A."/>
            <person name="Barry K."/>
            <person name="Detter J.C."/>
            <person name="Glavina del Rio T."/>
            <person name="Hammon N."/>
            <person name="Israni S."/>
            <person name="Dalin E."/>
            <person name="Tice H."/>
            <person name="Pitluck S."/>
            <person name="Thompson L.S."/>
            <person name="Brettin T."/>
            <person name="Bruce D."/>
            <person name="Han C."/>
            <person name="Tapia R."/>
            <person name="Schmutz J."/>
            <person name="Larimer F."/>
            <person name="Land M."/>
            <person name="Hauser L."/>
            <person name="Kyrpides N."/>
            <person name="Ivanova N."/>
            <person name="Staley J."/>
            <person name="Richardson P."/>
        </authorList>
    </citation>
    <scope>NUCLEOTIDE SEQUENCE [LARGE SCALE GENOMIC DNA]</scope>
    <source>
        <strain evidence="11 12">37</strain>
    </source>
</reference>
<keyword evidence="8" id="KW-1133">Transmembrane helix</keyword>
<sequence>MLFLLPLKAFFKASIAVVNNLPRKHFFALILLFVFLLVISLVPMQPKTKKTIYRSLELPEGVVVKDEHAAAEPLAAIKDEYAKVFPDFSGNKEVEFEVNDGDSLSNIFEKESLSAGALQLLLDADKEHLRLANLIPGQRIKLLIGPDNNLLSLKVFLDLANTLTFTLKEDQYDALLETKAGKWRESLYQGRIIGSFYKTAKASGLTAAQIQQVSATLQDKINFNRLYAGDTFRVLVSKQYIDGQYSSESDVLAILIKNRNKTYTAFLHEDGRYYDKNRQGLSKAYRRFPVNGKFRISSNFNRKRLHPITKRVSPHNGTDFAVSTGTKVYSIGDGVVLRAGYHPAAGNYIVMQHSRKYTTRYLHLSKILVRKGQRVERGAVIARSGNTGRSTGAHLHYEFQINNRPVDAMKVSLPLSTAVSKKEERAFDKRRDLYLQEMGINNI</sequence>
<evidence type="ECO:0000256" key="4">
    <source>
        <dbReference type="ARBA" id="ARBA00022723"/>
    </source>
</evidence>
<evidence type="ECO:0000256" key="6">
    <source>
        <dbReference type="ARBA" id="ARBA00022833"/>
    </source>
</evidence>